<keyword evidence="2" id="KW-1185">Reference proteome</keyword>
<name>A0A6M8HR13_9PROT</name>
<dbReference type="KEGG" id="lck:HN018_12365"/>
<sequence>MAIELLSPNTGFHAARDALEQATRDPALCTEAHYLLWEICQACGDRDGAMSHLNTAIARNPLRTRLIPDTTPTRTVLALAVPGDFQANLPLGMLLDGSTLLHTLWLADPQAVIRDPRAAIPRDLPSIDCVFVSIAEDRNHAAALRAADLLAAELVVPVINNGQCVAGLSRTGAAMLLADVPGAIVPGQEIHGHAALRTDPPAFPFIVRPVGRHAGDGLCLITDTAGLRAYLANHVQSAEFFNAPFIDYRSRDRMYRKLRVVFVDGVPYPVHLAIHSDWALWYYNARMDLDAWKCEEEERFLSDIRTYVGGRAMSALREIGARVGLDYFGLDCAVLEDGRLLVFEVETGMIVHDRDPADLHPEKKRSAARIFRAVERMIDSRVAEHQSGQLGGRGDPAG</sequence>
<dbReference type="AlphaFoldDB" id="A0A6M8HR13"/>
<dbReference type="InterPro" id="IPR011990">
    <property type="entry name" value="TPR-like_helical_dom_sf"/>
</dbReference>
<accession>A0A6M8HR13</accession>
<protein>
    <recommendedName>
        <fullName evidence="3">ATP-grasp domain-containing protein</fullName>
    </recommendedName>
</protein>
<dbReference type="Proteomes" id="UP000500767">
    <property type="component" value="Chromosome"/>
</dbReference>
<dbReference type="RefSeq" id="WP_171835677.1">
    <property type="nucleotide sequence ID" value="NZ_CP053708.1"/>
</dbReference>
<evidence type="ECO:0008006" key="3">
    <source>
        <dbReference type="Google" id="ProtNLM"/>
    </source>
</evidence>
<evidence type="ECO:0000313" key="1">
    <source>
        <dbReference type="EMBL" id="QKE90726.1"/>
    </source>
</evidence>
<gene>
    <name evidence="1" type="ORF">HN018_12365</name>
</gene>
<reference evidence="1 2" key="1">
    <citation type="journal article" date="2014" name="World J. Microbiol. Biotechnol.">
        <title>Biodiversity and physiological characteristics of Antarctic and Arctic lichens-associated bacteria.</title>
        <authorList>
            <person name="Lee Y.M."/>
            <person name="Kim E.H."/>
            <person name="Lee H.K."/>
            <person name="Hong S.G."/>
        </authorList>
    </citation>
    <scope>NUCLEOTIDE SEQUENCE [LARGE SCALE GENOMIC DNA]</scope>
    <source>
        <strain evidence="1 2">PAMC 26569</strain>
    </source>
</reference>
<evidence type="ECO:0000313" key="2">
    <source>
        <dbReference type="Proteomes" id="UP000500767"/>
    </source>
</evidence>
<dbReference type="SUPFAM" id="SSF56059">
    <property type="entry name" value="Glutathione synthetase ATP-binding domain-like"/>
    <property type="match status" value="1"/>
</dbReference>
<dbReference type="SUPFAM" id="SSF48452">
    <property type="entry name" value="TPR-like"/>
    <property type="match status" value="1"/>
</dbReference>
<dbReference type="EMBL" id="CP053708">
    <property type="protein sequence ID" value="QKE90726.1"/>
    <property type="molecule type" value="Genomic_DNA"/>
</dbReference>
<proteinExistence type="predicted"/>
<organism evidence="1 2">
    <name type="scientific">Lichenicola cladoniae</name>
    <dbReference type="NCBI Taxonomy" id="1484109"/>
    <lineage>
        <taxon>Bacteria</taxon>
        <taxon>Pseudomonadati</taxon>
        <taxon>Pseudomonadota</taxon>
        <taxon>Alphaproteobacteria</taxon>
        <taxon>Acetobacterales</taxon>
        <taxon>Acetobacteraceae</taxon>
        <taxon>Lichenicola</taxon>
    </lineage>
</organism>